<feature type="coiled-coil region" evidence="1">
    <location>
        <begin position="422"/>
        <end position="449"/>
    </location>
</feature>
<evidence type="ECO:0000313" key="5">
    <source>
        <dbReference type="EMBL" id="PQO38539.1"/>
    </source>
</evidence>
<dbReference type="InterPro" id="IPR011429">
    <property type="entry name" value="Cyt_c_Planctomycete-type"/>
</dbReference>
<accession>A0A2S8G263</accession>
<dbReference type="Proteomes" id="UP000239388">
    <property type="component" value="Unassembled WGS sequence"/>
</dbReference>
<evidence type="ECO:0008006" key="7">
    <source>
        <dbReference type="Google" id="ProtNLM"/>
    </source>
</evidence>
<feature type="domain" description="DUF1549" evidence="2">
    <location>
        <begin position="199"/>
        <end position="404"/>
    </location>
</feature>
<dbReference type="Pfam" id="PF07583">
    <property type="entry name" value="PSCyt2"/>
    <property type="match status" value="1"/>
</dbReference>
<sequence>MELQIGQVLYDLPSDHRGGPTMSLSRLISPFPPHDWDFFMKSLLSLGIRWMAAGATFASLAVFVPTIFAEETDKIDFNRDIRPLLSDRCYSCHGPDENHREGGVRFDIPESALAEADSGEFPIVPGKPDESELIARILTKDESIVMPPPDSNKSLTGEEIEKLRKWVEQGAKFEKHWSFNVPQKTDPPQVDLPGWNDTEIDQFLGARLQQEKLQPSQPADKLTLIRRVTFGLTGLPPTQEEVDAFLQDESPDAYEKLVDRLLASPHYGEHMARYWLDAARYADTHGLHLDNYREMWMYRDWVIGAFNDNKPYDVFLTEQLAGDLLPNPSWEQQVASGFNRCNVTTNEGGSIAAEVKMRNVNDRVVTTGTVFMGLTLDCTRCHDHKYDPLKQKDFYAMYGFFNSMNGNPMDGNNKAHPPTIYSKEAVEEIDSLDQQIRQKQEEVRTTLAKIEYQDPGPGIDNPEIDPEEIVWVEDGVPGKAEVSGDYNWVAAPEPVFSGEKSAKRTVTGNQQCYFINSDQPITVYKGDTLFAYVYLDPKNPPREIMFQWNDGDWDQRAYWGEDLIAYGNNGKTKHRIGDLPEPGKWARLEVPIAKVGLGEGAKINGWAFTQFDGTVYWDKAGMVTKYGKKPQFKSLADWIDFAAKSPGALDPANKEVTEVLKKPADQRSEGERKQLQNYFLEFVCLDTQETFNKLRAELKSMSDKQNEIRRTAPTTLVYVEAAKPVPSFILNRGEYDQIGEEVARAVPSFLPPMTDEMPKDRLGLAMWLTDASHPLTSRVAVNRLWQHVFGVGLVKTSEDFGSQGSVPSHPKLLDNLAVEFRDEGWDIKKLMKRMVMTTAYRQASAVTPQLVAKDPENRLLARGPRHRLDAELLRDQALALSGLLVDKLGGPSVKPPQPDGLWKAVGYSGSNTVNFKADEGPEKVHRRTLYTFIKRTALAPQMSTFDAPNRESCTVRRERTNTPLQALLLLNDPQYVEAAVAMARRAMDHGGADPISKVNYLSSLCLLNPENEVQQKELESLYFDSLTYFQQHPEAANKLVGQAETPAELAAWAMVCNAILNLDEVVSQR</sequence>
<dbReference type="PANTHER" id="PTHR35889">
    <property type="entry name" value="CYCLOINULO-OLIGOSACCHARIDE FRUCTANOTRANSFERASE-RELATED"/>
    <property type="match status" value="1"/>
</dbReference>
<dbReference type="InterPro" id="IPR011444">
    <property type="entry name" value="DUF1549"/>
</dbReference>
<dbReference type="PANTHER" id="PTHR35889:SF3">
    <property type="entry name" value="F-BOX DOMAIN-CONTAINING PROTEIN"/>
    <property type="match status" value="1"/>
</dbReference>
<dbReference type="InterPro" id="IPR022655">
    <property type="entry name" value="DUF1553"/>
</dbReference>
<dbReference type="AlphaFoldDB" id="A0A2S8G263"/>
<keyword evidence="1" id="KW-0175">Coiled coil</keyword>
<proteinExistence type="predicted"/>
<gene>
    <name evidence="5" type="ORF">C5Y98_10850</name>
</gene>
<dbReference type="Pfam" id="PF07635">
    <property type="entry name" value="PSCyt1"/>
    <property type="match status" value="1"/>
</dbReference>
<reference evidence="5 6" key="1">
    <citation type="submission" date="2018-02" db="EMBL/GenBank/DDBJ databases">
        <title>Comparative genomes isolates from brazilian mangrove.</title>
        <authorList>
            <person name="Araujo J.E."/>
            <person name="Taketani R.G."/>
            <person name="Silva M.C.P."/>
            <person name="Loureco M.V."/>
            <person name="Andreote F.D."/>
        </authorList>
    </citation>
    <scope>NUCLEOTIDE SEQUENCE [LARGE SCALE GENOMIC DNA]</scope>
    <source>
        <strain evidence="5 6">NAP PRIS-MGV</strain>
    </source>
</reference>
<evidence type="ECO:0000259" key="3">
    <source>
        <dbReference type="Pfam" id="PF07587"/>
    </source>
</evidence>
<dbReference type="GO" id="GO:0020037">
    <property type="term" value="F:heme binding"/>
    <property type="evidence" value="ECO:0007669"/>
    <property type="project" value="InterPro"/>
</dbReference>
<evidence type="ECO:0000259" key="4">
    <source>
        <dbReference type="Pfam" id="PF07635"/>
    </source>
</evidence>
<dbReference type="EMBL" id="PUIB01000011">
    <property type="protein sequence ID" value="PQO38539.1"/>
    <property type="molecule type" value="Genomic_DNA"/>
</dbReference>
<evidence type="ECO:0000313" key="6">
    <source>
        <dbReference type="Proteomes" id="UP000239388"/>
    </source>
</evidence>
<evidence type="ECO:0000259" key="2">
    <source>
        <dbReference type="Pfam" id="PF07583"/>
    </source>
</evidence>
<feature type="domain" description="Cytochrome C Planctomycete-type" evidence="4">
    <location>
        <begin position="89"/>
        <end position="150"/>
    </location>
</feature>
<dbReference type="InterPro" id="IPR036909">
    <property type="entry name" value="Cyt_c-like_dom_sf"/>
</dbReference>
<evidence type="ECO:0000256" key="1">
    <source>
        <dbReference type="SAM" id="Coils"/>
    </source>
</evidence>
<protein>
    <recommendedName>
        <fullName evidence="7">Cytochrome c domain-containing protein</fullName>
    </recommendedName>
</protein>
<dbReference type="GO" id="GO:0009055">
    <property type="term" value="F:electron transfer activity"/>
    <property type="evidence" value="ECO:0007669"/>
    <property type="project" value="InterPro"/>
</dbReference>
<feature type="domain" description="DUF1553" evidence="3">
    <location>
        <begin position="760"/>
        <end position="1019"/>
    </location>
</feature>
<dbReference type="Pfam" id="PF07587">
    <property type="entry name" value="PSD1"/>
    <property type="match status" value="1"/>
</dbReference>
<comment type="caution">
    <text evidence="5">The sequence shown here is derived from an EMBL/GenBank/DDBJ whole genome shotgun (WGS) entry which is preliminary data.</text>
</comment>
<name>A0A2S8G263_9BACT</name>
<organism evidence="5 6">
    <name type="scientific">Blastopirellula marina</name>
    <dbReference type="NCBI Taxonomy" id="124"/>
    <lineage>
        <taxon>Bacteria</taxon>
        <taxon>Pseudomonadati</taxon>
        <taxon>Planctomycetota</taxon>
        <taxon>Planctomycetia</taxon>
        <taxon>Pirellulales</taxon>
        <taxon>Pirellulaceae</taxon>
        <taxon>Blastopirellula</taxon>
    </lineage>
</organism>
<dbReference type="SUPFAM" id="SSF46626">
    <property type="entry name" value="Cytochrome c"/>
    <property type="match status" value="1"/>
</dbReference>